<keyword evidence="2" id="KW-1185">Reference proteome</keyword>
<dbReference type="AlphaFoldDB" id="A0AA35YCD6"/>
<dbReference type="EMBL" id="OX465077">
    <property type="protein sequence ID" value="CAI9269792.1"/>
    <property type="molecule type" value="Genomic_DNA"/>
</dbReference>
<proteinExistence type="predicted"/>
<evidence type="ECO:0000313" key="2">
    <source>
        <dbReference type="Proteomes" id="UP001177003"/>
    </source>
</evidence>
<name>A0AA35YCD6_LACSI</name>
<evidence type="ECO:0000313" key="1">
    <source>
        <dbReference type="EMBL" id="CAI9269792.1"/>
    </source>
</evidence>
<reference evidence="1" key="1">
    <citation type="submission" date="2023-04" db="EMBL/GenBank/DDBJ databases">
        <authorList>
            <person name="Vijverberg K."/>
            <person name="Xiong W."/>
            <person name="Schranz E."/>
        </authorList>
    </citation>
    <scope>NUCLEOTIDE SEQUENCE</scope>
</reference>
<accession>A0AA35YCD6</accession>
<protein>
    <submittedName>
        <fullName evidence="1">Uncharacterized protein</fullName>
    </submittedName>
</protein>
<dbReference type="Proteomes" id="UP001177003">
    <property type="component" value="Chromosome 1"/>
</dbReference>
<organism evidence="1 2">
    <name type="scientific">Lactuca saligna</name>
    <name type="common">Willowleaf lettuce</name>
    <dbReference type="NCBI Taxonomy" id="75948"/>
    <lineage>
        <taxon>Eukaryota</taxon>
        <taxon>Viridiplantae</taxon>
        <taxon>Streptophyta</taxon>
        <taxon>Embryophyta</taxon>
        <taxon>Tracheophyta</taxon>
        <taxon>Spermatophyta</taxon>
        <taxon>Magnoliopsida</taxon>
        <taxon>eudicotyledons</taxon>
        <taxon>Gunneridae</taxon>
        <taxon>Pentapetalae</taxon>
        <taxon>asterids</taxon>
        <taxon>campanulids</taxon>
        <taxon>Asterales</taxon>
        <taxon>Asteraceae</taxon>
        <taxon>Cichorioideae</taxon>
        <taxon>Cichorieae</taxon>
        <taxon>Lactucinae</taxon>
        <taxon>Lactuca</taxon>
    </lineage>
</organism>
<gene>
    <name evidence="1" type="ORF">LSALG_LOCUS10146</name>
</gene>
<sequence>MSQKYLTLLDVLCRAVGAGVIIRSSSMEDIWEWFSHPSPEGDQPSSESLASAQPSIVYASEPRVIYTPRKSIPIPSRKEQPHPNHPQIHTRNLALPINGHFKWMSGSRRTTLATMRLESHPRLILTDTVRGLDERRDHDEKRILHAYDHLEENHSKVQHQQIKIESLDQHMREAKLRLLVSEIGATTLEAMIGCLQQQLAQIVIWLVVYFRLW</sequence>